<feature type="coiled-coil region" evidence="4">
    <location>
        <begin position="383"/>
        <end position="410"/>
    </location>
</feature>
<comment type="caution">
    <text evidence="6">The sequence shown here is derived from an EMBL/GenBank/DDBJ whole genome shotgun (WGS) entry which is preliminary data.</text>
</comment>
<keyword evidence="3" id="KW-0238">DNA-binding</keyword>
<dbReference type="RefSeq" id="WP_053791612.1">
    <property type="nucleotide sequence ID" value="NZ_JXCY01000004.1"/>
</dbReference>
<dbReference type="PATRIC" id="fig|148814.8.peg.470"/>
<dbReference type="InterPro" id="IPR044946">
    <property type="entry name" value="Restrct_endonuc_typeI_TRD_sf"/>
</dbReference>
<keyword evidence="4" id="KW-0175">Coiled coil</keyword>
<dbReference type="Gene3D" id="1.10.287.1120">
    <property type="entry name" value="Bipartite methylase S protein"/>
    <property type="match status" value="1"/>
</dbReference>
<dbReference type="InterPro" id="IPR000055">
    <property type="entry name" value="Restrct_endonuc_typeI_TRD"/>
</dbReference>
<evidence type="ECO:0000313" key="7">
    <source>
        <dbReference type="Proteomes" id="UP000037778"/>
    </source>
</evidence>
<keyword evidence="7" id="KW-1185">Reference proteome</keyword>
<dbReference type="AlphaFoldDB" id="A0A0N0CSY9"/>
<dbReference type="PANTHER" id="PTHR30408:SF12">
    <property type="entry name" value="TYPE I RESTRICTION ENZYME MJAVIII SPECIFICITY SUBUNIT"/>
    <property type="match status" value="1"/>
</dbReference>
<dbReference type="EMBL" id="JXCY01000004">
    <property type="protein sequence ID" value="KOY76819.1"/>
    <property type="molecule type" value="Genomic_DNA"/>
</dbReference>
<feature type="domain" description="Type I restriction modification DNA specificity" evidence="5">
    <location>
        <begin position="224"/>
        <end position="400"/>
    </location>
</feature>
<dbReference type="GO" id="GO:0009307">
    <property type="term" value="P:DNA restriction-modification system"/>
    <property type="evidence" value="ECO:0007669"/>
    <property type="project" value="UniProtKB-KW"/>
</dbReference>
<dbReference type="Gene3D" id="3.90.220.20">
    <property type="entry name" value="DNA methylase specificity domains"/>
    <property type="match status" value="2"/>
</dbReference>
<dbReference type="PANTHER" id="PTHR30408">
    <property type="entry name" value="TYPE-1 RESTRICTION ENZYME ECOKI SPECIFICITY PROTEIN"/>
    <property type="match status" value="1"/>
</dbReference>
<dbReference type="Pfam" id="PF01420">
    <property type="entry name" value="Methylase_S"/>
    <property type="match status" value="1"/>
</dbReference>
<organism evidence="6 7">
    <name type="scientific">Apilactobacillus kunkeei</name>
    <dbReference type="NCBI Taxonomy" id="148814"/>
    <lineage>
        <taxon>Bacteria</taxon>
        <taxon>Bacillati</taxon>
        <taxon>Bacillota</taxon>
        <taxon>Bacilli</taxon>
        <taxon>Lactobacillales</taxon>
        <taxon>Lactobacillaceae</taxon>
        <taxon>Apilactobacillus</taxon>
    </lineage>
</organism>
<feature type="coiled-coil region" evidence="4">
    <location>
        <begin position="177"/>
        <end position="204"/>
    </location>
</feature>
<name>A0A0N0CSY9_9LACO</name>
<proteinExistence type="inferred from homology"/>
<dbReference type="Proteomes" id="UP000037778">
    <property type="component" value="Unassembled WGS sequence"/>
</dbReference>
<reference evidence="6 7" key="1">
    <citation type="journal article" date="2015" name="Genome Biol. Evol.">
        <title>Functionally Structured Genomes in Lactobacillus kunkeei Colonizing the Honey Crop and Food Products of Honeybees and Stingless Bees.</title>
        <authorList>
            <person name="Tamarit D."/>
            <person name="Ellegaard K.M."/>
            <person name="Wikander J."/>
            <person name="Olofsson T."/>
            <person name="Vasquez A."/>
            <person name="Andersson S.G."/>
        </authorList>
    </citation>
    <scope>NUCLEOTIDE SEQUENCE [LARGE SCALE GENOMIC DNA]</scope>
    <source>
        <strain evidence="6 7">LAko</strain>
    </source>
</reference>
<protein>
    <submittedName>
        <fullName evidence="6">Type I restriction-modification system specificity subunit</fullName>
    </submittedName>
</protein>
<dbReference type="CDD" id="cd17275">
    <property type="entry name" value="RMtype1_S_MjaORF132P-TRD1-CR1_like"/>
    <property type="match status" value="1"/>
</dbReference>
<accession>A0A0N0CSY9</accession>
<evidence type="ECO:0000259" key="5">
    <source>
        <dbReference type="Pfam" id="PF01420"/>
    </source>
</evidence>
<gene>
    <name evidence="6" type="ORF">RZ71_12750</name>
</gene>
<dbReference type="SUPFAM" id="SSF116734">
    <property type="entry name" value="DNA methylase specificity domain"/>
    <property type="match status" value="2"/>
</dbReference>
<dbReference type="GO" id="GO:0003677">
    <property type="term" value="F:DNA binding"/>
    <property type="evidence" value="ECO:0007669"/>
    <property type="project" value="UniProtKB-KW"/>
</dbReference>
<evidence type="ECO:0000256" key="4">
    <source>
        <dbReference type="SAM" id="Coils"/>
    </source>
</evidence>
<sequence>MTKISVPTLRFSEFDDEWKENKLNEVADRVTRKNKNLDSDLPLTISAQYGLIDQETFFNKKVASKDLSNYFLVKRGEFAYNKSYSNGYPFGTIKSLKKYDKGVLSSLYIVFSIKENISHLFMDSFFDSNHWHKEVSTKTTEGARNHGLLNISPQDFMKSKIFVPDNIEEQNRVGLFISNLDKLIELQSQKLEQLKKLKRGYLQKMFPQDGKSFPRLRFSGFSGEWKEEKLKEILKVGKSGGTPSTKNKEYYDGTIPFLSIKDVTESNGIINDTEKHINDDAIQNSSSWIVPKGSLTISMYASVGSVAKLSSDIATSQAFFNMIFDDGIDVDFMYHFFNQYNLMGRWKRLIATGTQGNLNATEINNILVRIPSEKEQRKNAFFLSKIDQIINDQSDKIDELKHQKKAYLQKMFV</sequence>
<dbReference type="InterPro" id="IPR052021">
    <property type="entry name" value="Type-I_RS_S_subunit"/>
</dbReference>
<evidence type="ECO:0000313" key="6">
    <source>
        <dbReference type="EMBL" id="KOY76819.1"/>
    </source>
</evidence>
<comment type="similarity">
    <text evidence="1">Belongs to the type-I restriction system S methylase family.</text>
</comment>
<evidence type="ECO:0000256" key="3">
    <source>
        <dbReference type="ARBA" id="ARBA00023125"/>
    </source>
</evidence>
<evidence type="ECO:0000256" key="2">
    <source>
        <dbReference type="ARBA" id="ARBA00022747"/>
    </source>
</evidence>
<evidence type="ECO:0000256" key="1">
    <source>
        <dbReference type="ARBA" id="ARBA00010923"/>
    </source>
</evidence>
<keyword evidence="2" id="KW-0680">Restriction system</keyword>